<comment type="caution">
    <text evidence="2">The sequence shown here is derived from an EMBL/GenBank/DDBJ whole genome shotgun (WGS) entry which is preliminary data.</text>
</comment>
<dbReference type="RefSeq" id="WP_054723035.1">
    <property type="nucleotide sequence ID" value="NZ_AZDJ01000001.1"/>
</dbReference>
<dbReference type="OrthoDB" id="1651016at2"/>
<keyword evidence="1" id="KW-0812">Transmembrane</keyword>
<evidence type="ECO:0000256" key="1">
    <source>
        <dbReference type="SAM" id="Phobius"/>
    </source>
</evidence>
<feature type="transmembrane region" description="Helical" evidence="1">
    <location>
        <begin position="47"/>
        <end position="68"/>
    </location>
</feature>
<organism evidence="2 3">
    <name type="scientific">Lacticaseibacillus nasuensis JCM 17158</name>
    <dbReference type="NCBI Taxonomy" id="1291734"/>
    <lineage>
        <taxon>Bacteria</taxon>
        <taxon>Bacillati</taxon>
        <taxon>Bacillota</taxon>
        <taxon>Bacilli</taxon>
        <taxon>Lactobacillales</taxon>
        <taxon>Lactobacillaceae</taxon>
        <taxon>Lacticaseibacillus</taxon>
    </lineage>
</organism>
<gene>
    <name evidence="2" type="ORF">FD02_GL000725</name>
</gene>
<dbReference type="InterPro" id="IPR009526">
    <property type="entry name" value="DUF1146"/>
</dbReference>
<dbReference type="NCBIfam" id="TIGR02327">
    <property type="entry name" value="int_mem_ywzB"/>
    <property type="match status" value="1"/>
</dbReference>
<keyword evidence="1" id="KW-0472">Membrane</keyword>
<reference evidence="2 3" key="1">
    <citation type="journal article" date="2015" name="Genome Announc.">
        <title>Expanding the biotechnology potential of lactobacilli through comparative genomics of 213 strains and associated genera.</title>
        <authorList>
            <person name="Sun Z."/>
            <person name="Harris H.M."/>
            <person name="McCann A."/>
            <person name="Guo C."/>
            <person name="Argimon S."/>
            <person name="Zhang W."/>
            <person name="Yang X."/>
            <person name="Jeffery I.B."/>
            <person name="Cooney J.C."/>
            <person name="Kagawa T.F."/>
            <person name="Liu W."/>
            <person name="Song Y."/>
            <person name="Salvetti E."/>
            <person name="Wrobel A."/>
            <person name="Rasinkangas P."/>
            <person name="Parkhill J."/>
            <person name="Rea M.C."/>
            <person name="O'Sullivan O."/>
            <person name="Ritari J."/>
            <person name="Douillard F.P."/>
            <person name="Paul Ross R."/>
            <person name="Yang R."/>
            <person name="Briner A.E."/>
            <person name="Felis G.E."/>
            <person name="de Vos W.M."/>
            <person name="Barrangou R."/>
            <person name="Klaenhammer T.R."/>
            <person name="Caufield P.W."/>
            <person name="Cui Y."/>
            <person name="Zhang H."/>
            <person name="O'Toole P.W."/>
        </authorList>
    </citation>
    <scope>NUCLEOTIDE SEQUENCE [LARGE SCALE GENOMIC DNA]</scope>
    <source>
        <strain evidence="2 3">JCM 17158</strain>
    </source>
</reference>
<dbReference type="STRING" id="1291734.FD02_GL000725"/>
<evidence type="ECO:0000313" key="3">
    <source>
        <dbReference type="Proteomes" id="UP000051804"/>
    </source>
</evidence>
<proteinExistence type="predicted"/>
<evidence type="ECO:0008006" key="4">
    <source>
        <dbReference type="Google" id="ProtNLM"/>
    </source>
</evidence>
<name>A0A0R1JXZ3_9LACO</name>
<dbReference type="Pfam" id="PF06612">
    <property type="entry name" value="DUF1146"/>
    <property type="match status" value="1"/>
</dbReference>
<feature type="transmembrane region" description="Helical" evidence="1">
    <location>
        <begin position="6"/>
        <end position="27"/>
    </location>
</feature>
<protein>
    <recommendedName>
        <fullName evidence="4">DUF1146 domain-containing protein</fullName>
    </recommendedName>
</protein>
<keyword evidence="3" id="KW-1185">Reference proteome</keyword>
<sequence>MTQGLGLSGAVTLISHFVFIMISFRLLTAVRFDKFLRPNHVRESQLLMVFIAIALGYLVSEFFLSLISSARALPLLLR</sequence>
<accession>A0A0R1JXZ3</accession>
<dbReference type="AlphaFoldDB" id="A0A0R1JXZ3"/>
<dbReference type="Proteomes" id="UP000051804">
    <property type="component" value="Unassembled WGS sequence"/>
</dbReference>
<dbReference type="EMBL" id="AZDJ01000001">
    <property type="protein sequence ID" value="KRK74131.1"/>
    <property type="molecule type" value="Genomic_DNA"/>
</dbReference>
<evidence type="ECO:0000313" key="2">
    <source>
        <dbReference type="EMBL" id="KRK74131.1"/>
    </source>
</evidence>
<keyword evidence="1" id="KW-1133">Transmembrane helix</keyword>
<dbReference type="PATRIC" id="fig|1291734.4.peg.752"/>